<dbReference type="PANTHER" id="PTHR22589">
    <property type="entry name" value="CARNITINE O-ACYLTRANSFERASE"/>
    <property type="match status" value="1"/>
</dbReference>
<feature type="non-terminal residue" evidence="5">
    <location>
        <position position="161"/>
    </location>
</feature>
<dbReference type="GO" id="GO:0005739">
    <property type="term" value="C:mitochondrion"/>
    <property type="evidence" value="ECO:0007669"/>
    <property type="project" value="TreeGrafter"/>
</dbReference>
<dbReference type="InterPro" id="IPR042231">
    <property type="entry name" value="Cho/carn_acyl_trans_2"/>
</dbReference>
<dbReference type="SUPFAM" id="SSF52777">
    <property type="entry name" value="CoA-dependent acyltransferases"/>
    <property type="match status" value="1"/>
</dbReference>
<reference evidence="5" key="1">
    <citation type="submission" date="2021-02" db="EMBL/GenBank/DDBJ databases">
        <authorList>
            <person name="Nowell W R."/>
        </authorList>
    </citation>
    <scope>NUCLEOTIDE SEQUENCE</scope>
</reference>
<keyword evidence="1 3" id="KW-0012">Acyltransferase</keyword>
<organism evidence="5 6">
    <name type="scientific">Adineta steineri</name>
    <dbReference type="NCBI Taxonomy" id="433720"/>
    <lineage>
        <taxon>Eukaryota</taxon>
        <taxon>Metazoa</taxon>
        <taxon>Spiralia</taxon>
        <taxon>Gnathifera</taxon>
        <taxon>Rotifera</taxon>
        <taxon>Eurotatoria</taxon>
        <taxon>Bdelloidea</taxon>
        <taxon>Adinetida</taxon>
        <taxon>Adinetidae</taxon>
        <taxon>Adineta</taxon>
    </lineage>
</organism>
<dbReference type="InterPro" id="IPR039551">
    <property type="entry name" value="Cho/carn_acyl_trans"/>
</dbReference>
<dbReference type="Gene3D" id="3.30.559.70">
    <property type="entry name" value="Choline/Carnitine o-acyltransferase, domain 2"/>
    <property type="match status" value="1"/>
</dbReference>
<feature type="domain" description="Choline/carnitine acyltransferase" evidence="4">
    <location>
        <begin position="2"/>
        <end position="159"/>
    </location>
</feature>
<evidence type="ECO:0000256" key="3">
    <source>
        <dbReference type="RuleBase" id="RU003801"/>
    </source>
</evidence>
<dbReference type="EMBL" id="CAJOAZ010028537">
    <property type="protein sequence ID" value="CAF4418226.1"/>
    <property type="molecule type" value="Genomic_DNA"/>
</dbReference>
<dbReference type="GO" id="GO:0004095">
    <property type="term" value="F:carnitine O-palmitoyltransferase activity"/>
    <property type="evidence" value="ECO:0007669"/>
    <property type="project" value="TreeGrafter"/>
</dbReference>
<evidence type="ECO:0000256" key="1">
    <source>
        <dbReference type="ARBA" id="ARBA00023315"/>
    </source>
</evidence>
<dbReference type="AlphaFoldDB" id="A0A820Q7W3"/>
<proteinExistence type="inferred from homology"/>
<dbReference type="Proteomes" id="UP000663844">
    <property type="component" value="Unassembled WGS sequence"/>
</dbReference>
<keyword evidence="3" id="KW-0808">Transferase</keyword>
<comment type="caution">
    <text evidence="5">The sequence shown here is derived from an EMBL/GenBank/DDBJ whole genome shotgun (WGS) entry which is preliminary data.</text>
</comment>
<dbReference type="GO" id="GO:0006635">
    <property type="term" value="P:fatty acid beta-oxidation"/>
    <property type="evidence" value="ECO:0007669"/>
    <property type="project" value="TreeGrafter"/>
</dbReference>
<feature type="non-terminal residue" evidence="5">
    <location>
        <position position="1"/>
    </location>
</feature>
<evidence type="ECO:0000313" key="5">
    <source>
        <dbReference type="EMBL" id="CAF4418226.1"/>
    </source>
</evidence>
<name>A0A820Q7W3_9BILA</name>
<dbReference type="Pfam" id="PF00755">
    <property type="entry name" value="Carn_acyltransf"/>
    <property type="match status" value="1"/>
</dbReference>
<dbReference type="PANTHER" id="PTHR22589:SF16">
    <property type="entry name" value="CARNITINE O-PALMITOYLTRANSFERASE 2, MITOCHONDRIAL"/>
    <property type="match status" value="1"/>
</dbReference>
<evidence type="ECO:0000313" key="6">
    <source>
        <dbReference type="Proteomes" id="UP000663844"/>
    </source>
</evidence>
<accession>A0A820Q7W3</accession>
<comment type="similarity">
    <text evidence="3">Belongs to the carnitine/choline acetyltransferase family.</text>
</comment>
<evidence type="ECO:0000256" key="2">
    <source>
        <dbReference type="PIRSR" id="PIRSR600542-1"/>
    </source>
</evidence>
<evidence type="ECO:0000259" key="4">
    <source>
        <dbReference type="Pfam" id="PF00755"/>
    </source>
</evidence>
<dbReference type="InterPro" id="IPR000542">
    <property type="entry name" value="Carn_acyl_trans"/>
</dbReference>
<protein>
    <recommendedName>
        <fullName evidence="4">Choline/carnitine acyltransferase domain-containing protein</fullName>
    </recommendedName>
</protein>
<gene>
    <name evidence="5" type="ORF">OXD698_LOCUS52470</name>
</gene>
<dbReference type="PROSITE" id="PS00440">
    <property type="entry name" value="ACYLTRANSF_C_2"/>
    <property type="match status" value="1"/>
</dbReference>
<sequence length="161" mass="18864">TFIVIKRGHYYKVNVLDNNGDLLPAEQIAAMMKYLSEDLNEEENQYPFGYFTPDKRDRWATIRTQIEILSEHNKQMFKEIDSSIMVVCLDEDDLSKLERSRSKQQLADYVSGRYLCYNAVNRWYDKSFNMIMLSDGTLGLHCEHSWGDGVALLRFCNDIDK</sequence>
<feature type="active site" description="Proton acceptor" evidence="2">
    <location>
        <position position="144"/>
    </location>
</feature>